<dbReference type="Proteomes" id="UP000244223">
    <property type="component" value="Unassembled WGS sequence"/>
</dbReference>
<dbReference type="SUPFAM" id="SSF54427">
    <property type="entry name" value="NTF2-like"/>
    <property type="match status" value="1"/>
</dbReference>
<dbReference type="InterPro" id="IPR037401">
    <property type="entry name" value="SnoaL-like"/>
</dbReference>
<name>A0A2T5IYU1_9GAMM</name>
<keyword evidence="4" id="KW-1185">Reference proteome</keyword>
<dbReference type="Pfam" id="PF12680">
    <property type="entry name" value="SnoaL_2"/>
    <property type="match status" value="1"/>
</dbReference>
<accession>A0A2T5IYU1</accession>
<dbReference type="Gene3D" id="3.10.450.50">
    <property type="match status" value="1"/>
</dbReference>
<protein>
    <submittedName>
        <fullName evidence="3">Ketosteroid isomerase-like protein</fullName>
    </submittedName>
</protein>
<evidence type="ECO:0000259" key="2">
    <source>
        <dbReference type="Pfam" id="PF12680"/>
    </source>
</evidence>
<comment type="caution">
    <text evidence="3">The sequence shown here is derived from an EMBL/GenBank/DDBJ whole genome shotgun (WGS) entry which is preliminary data.</text>
</comment>
<feature type="signal peptide" evidence="1">
    <location>
        <begin position="1"/>
        <end position="22"/>
    </location>
</feature>
<dbReference type="AlphaFoldDB" id="A0A2T5IYU1"/>
<proteinExistence type="predicted"/>
<keyword evidence="3" id="KW-0413">Isomerase</keyword>
<sequence length="195" mass="22356">MRIFIAVAVSSLLMACSHVSVTSETVNPPPKRAELSMKSLQNQQLLDKFYRAFQQRDGEAMAQSYDANATFSDPAFGLLQGQQVGDMWRMLTERAQDFSLQYKLLSIDDNKGEAEWTASYTFSQTGRTVVNHIHSEFRFQNGKIVAQQDQFDLWRWSRQALGLKGYLLGWTPLVQHKIQQQATKNLANYQQNKSR</sequence>
<feature type="chain" id="PRO_5031404132" evidence="1">
    <location>
        <begin position="23"/>
        <end position="195"/>
    </location>
</feature>
<evidence type="ECO:0000313" key="3">
    <source>
        <dbReference type="EMBL" id="PTQ89182.1"/>
    </source>
</evidence>
<evidence type="ECO:0000313" key="4">
    <source>
        <dbReference type="Proteomes" id="UP000244223"/>
    </source>
</evidence>
<gene>
    <name evidence="3" type="ORF">C8N29_10863</name>
</gene>
<reference evidence="3 4" key="1">
    <citation type="submission" date="2018-04" db="EMBL/GenBank/DDBJ databases">
        <title>Genomic Encyclopedia of Archaeal and Bacterial Type Strains, Phase II (KMG-II): from individual species to whole genera.</title>
        <authorList>
            <person name="Goeker M."/>
        </authorList>
    </citation>
    <scope>NUCLEOTIDE SEQUENCE [LARGE SCALE GENOMIC DNA]</scope>
    <source>
        <strain evidence="3 4">DSM 5822</strain>
    </source>
</reference>
<keyword evidence="1" id="KW-0732">Signal</keyword>
<dbReference type="InterPro" id="IPR032710">
    <property type="entry name" value="NTF2-like_dom_sf"/>
</dbReference>
<feature type="domain" description="SnoaL-like" evidence="2">
    <location>
        <begin position="47"/>
        <end position="146"/>
    </location>
</feature>
<dbReference type="EMBL" id="QAON01000008">
    <property type="protein sequence ID" value="PTQ89182.1"/>
    <property type="molecule type" value="Genomic_DNA"/>
</dbReference>
<organism evidence="3 4">
    <name type="scientific">Agitococcus lubricus</name>
    <dbReference type="NCBI Taxonomy" id="1077255"/>
    <lineage>
        <taxon>Bacteria</taxon>
        <taxon>Pseudomonadati</taxon>
        <taxon>Pseudomonadota</taxon>
        <taxon>Gammaproteobacteria</taxon>
        <taxon>Moraxellales</taxon>
        <taxon>Moraxellaceae</taxon>
        <taxon>Agitococcus</taxon>
    </lineage>
</organism>
<dbReference type="GO" id="GO:0016853">
    <property type="term" value="F:isomerase activity"/>
    <property type="evidence" value="ECO:0007669"/>
    <property type="project" value="UniProtKB-KW"/>
</dbReference>
<evidence type="ECO:0000256" key="1">
    <source>
        <dbReference type="SAM" id="SignalP"/>
    </source>
</evidence>
<dbReference type="PROSITE" id="PS51257">
    <property type="entry name" value="PROKAR_LIPOPROTEIN"/>
    <property type="match status" value="1"/>
</dbReference>